<dbReference type="PANTHER" id="PTHR24223:SF443">
    <property type="entry name" value="MULTIDRUG-RESISTANCE LIKE PROTEIN 1, ISOFORM I"/>
    <property type="match status" value="1"/>
</dbReference>
<evidence type="ECO:0000256" key="10">
    <source>
        <dbReference type="ARBA" id="ARBA00024220"/>
    </source>
</evidence>
<evidence type="ECO:0000256" key="4">
    <source>
        <dbReference type="ARBA" id="ARBA00022692"/>
    </source>
</evidence>
<feature type="compositionally biased region" description="Polar residues" evidence="12">
    <location>
        <begin position="895"/>
        <end position="905"/>
    </location>
</feature>
<feature type="transmembrane region" description="Helical" evidence="13">
    <location>
        <begin position="434"/>
        <end position="453"/>
    </location>
</feature>
<feature type="transmembrane region" description="Helical" evidence="13">
    <location>
        <begin position="1080"/>
        <end position="1102"/>
    </location>
</feature>
<keyword evidence="3" id="KW-0813">Transport</keyword>
<dbReference type="InterPro" id="IPR056227">
    <property type="entry name" value="TMD0_ABC"/>
</dbReference>
<comment type="catalytic activity">
    <reaction evidence="11">
        <text>leukotriene C4(in) + ATP + H2O = leukotriene C4(out) + ADP + phosphate + H(+)</text>
        <dbReference type="Rhea" id="RHEA:38963"/>
        <dbReference type="ChEBI" id="CHEBI:15377"/>
        <dbReference type="ChEBI" id="CHEBI:15378"/>
        <dbReference type="ChEBI" id="CHEBI:30616"/>
        <dbReference type="ChEBI" id="CHEBI:43474"/>
        <dbReference type="ChEBI" id="CHEBI:57973"/>
        <dbReference type="ChEBI" id="CHEBI:456216"/>
    </reaction>
    <physiologicalReaction direction="left-to-right" evidence="11">
        <dbReference type="Rhea" id="RHEA:38964"/>
    </physiologicalReaction>
</comment>
<comment type="subcellular location">
    <subcellularLocation>
        <location evidence="1">Vacuole membrane</location>
        <topology evidence="1">Multi-pass membrane protein</topology>
    </subcellularLocation>
</comment>
<feature type="transmembrane region" description="Helical" evidence="13">
    <location>
        <begin position="1148"/>
        <end position="1170"/>
    </location>
</feature>
<feature type="transmembrane region" description="Helical" evidence="13">
    <location>
        <begin position="536"/>
        <end position="564"/>
    </location>
</feature>
<feature type="region of interest" description="Disordered" evidence="12">
    <location>
        <begin position="889"/>
        <end position="917"/>
    </location>
</feature>
<comment type="similarity">
    <text evidence="2">Belongs to the ABC transporter superfamily. ABCC family. Conjugate transporter (TC 3.A.1.208) subfamily.</text>
</comment>
<dbReference type="Pfam" id="PF00005">
    <property type="entry name" value="ABC_tran"/>
    <property type="match status" value="2"/>
</dbReference>
<dbReference type="FunFam" id="1.20.1560.10:FF:000041">
    <property type="entry name" value="Multidrug-Resistance like protein 1, isoform C"/>
    <property type="match status" value="1"/>
</dbReference>
<keyword evidence="7" id="KW-0067">ATP-binding</keyword>
<evidence type="ECO:0000256" key="7">
    <source>
        <dbReference type="ARBA" id="ARBA00022840"/>
    </source>
</evidence>
<dbReference type="FunFam" id="3.40.50.300:FF:000074">
    <property type="entry name" value="Multidrug resistance-associated protein 5 isoform 1"/>
    <property type="match status" value="1"/>
</dbReference>
<evidence type="ECO:0000256" key="9">
    <source>
        <dbReference type="ARBA" id="ARBA00023136"/>
    </source>
</evidence>
<feature type="transmembrane region" description="Helical" evidence="13">
    <location>
        <begin position="997"/>
        <end position="1022"/>
    </location>
</feature>
<organism evidence="16 17">
    <name type="scientific">Cinara cedri</name>
    <dbReference type="NCBI Taxonomy" id="506608"/>
    <lineage>
        <taxon>Eukaryota</taxon>
        <taxon>Metazoa</taxon>
        <taxon>Ecdysozoa</taxon>
        <taxon>Arthropoda</taxon>
        <taxon>Hexapoda</taxon>
        <taxon>Insecta</taxon>
        <taxon>Pterygota</taxon>
        <taxon>Neoptera</taxon>
        <taxon>Paraneoptera</taxon>
        <taxon>Hemiptera</taxon>
        <taxon>Sternorrhyncha</taxon>
        <taxon>Aphidomorpha</taxon>
        <taxon>Aphidoidea</taxon>
        <taxon>Aphididae</taxon>
        <taxon>Lachninae</taxon>
        <taxon>Cinara</taxon>
    </lineage>
</organism>
<dbReference type="InterPro" id="IPR050173">
    <property type="entry name" value="ABC_transporter_C-like"/>
</dbReference>
<feature type="transmembrane region" description="Helical" evidence="13">
    <location>
        <begin position="36"/>
        <end position="57"/>
    </location>
</feature>
<dbReference type="Gene3D" id="1.20.1560.10">
    <property type="entry name" value="ABC transporter type 1, transmembrane domain"/>
    <property type="match status" value="3"/>
</dbReference>
<dbReference type="CDD" id="cd03244">
    <property type="entry name" value="ABCC_MRP_domain2"/>
    <property type="match status" value="1"/>
</dbReference>
<dbReference type="GO" id="GO:0016887">
    <property type="term" value="F:ATP hydrolysis activity"/>
    <property type="evidence" value="ECO:0007669"/>
    <property type="project" value="InterPro"/>
</dbReference>
<dbReference type="Pfam" id="PF24357">
    <property type="entry name" value="TMD0_ABC"/>
    <property type="match status" value="1"/>
</dbReference>
<evidence type="ECO:0000256" key="3">
    <source>
        <dbReference type="ARBA" id="ARBA00022448"/>
    </source>
</evidence>
<feature type="transmembrane region" description="Helical" evidence="13">
    <location>
        <begin position="173"/>
        <end position="190"/>
    </location>
</feature>
<keyword evidence="8 13" id="KW-1133">Transmembrane helix</keyword>
<keyword evidence="4 13" id="KW-0812">Transmembrane</keyword>
<feature type="transmembrane region" description="Helical" evidence="13">
    <location>
        <begin position="1228"/>
        <end position="1256"/>
    </location>
</feature>
<dbReference type="GO" id="GO:0005774">
    <property type="term" value="C:vacuolar membrane"/>
    <property type="evidence" value="ECO:0007669"/>
    <property type="project" value="UniProtKB-SubCell"/>
</dbReference>
<evidence type="ECO:0000259" key="15">
    <source>
        <dbReference type="PROSITE" id="PS50929"/>
    </source>
</evidence>
<evidence type="ECO:0000256" key="11">
    <source>
        <dbReference type="ARBA" id="ARBA00047523"/>
    </source>
</evidence>
<evidence type="ECO:0000256" key="5">
    <source>
        <dbReference type="ARBA" id="ARBA00022737"/>
    </source>
</evidence>
<feature type="domain" description="ABC transmembrane type-1" evidence="15">
    <location>
        <begin position="1153"/>
        <end position="1383"/>
    </location>
</feature>
<proteinExistence type="inferred from homology"/>
<dbReference type="GO" id="GO:0015431">
    <property type="term" value="F:ABC-type glutathione S-conjugate transporter activity"/>
    <property type="evidence" value="ECO:0007669"/>
    <property type="project" value="UniProtKB-EC"/>
</dbReference>
<feature type="transmembrane region" description="Helical" evidence="13">
    <location>
        <begin position="576"/>
        <end position="601"/>
    </location>
</feature>
<protein>
    <recommendedName>
        <fullName evidence="10">ABC-type glutathione-S-conjugate transporter</fullName>
        <ecNumber evidence="10">7.6.2.3</ecNumber>
    </recommendedName>
</protein>
<dbReference type="InterPro" id="IPR017871">
    <property type="entry name" value="ABC_transporter-like_CS"/>
</dbReference>
<dbReference type="SUPFAM" id="SSF52540">
    <property type="entry name" value="P-loop containing nucleoside triphosphate hydrolases"/>
    <property type="match status" value="2"/>
</dbReference>
<dbReference type="FunFam" id="3.40.50.300:FF:000293">
    <property type="entry name" value="ATP binding cassette subfamily C member 1"/>
    <property type="match status" value="1"/>
</dbReference>
<dbReference type="PROSITE" id="PS00211">
    <property type="entry name" value="ABC_TRANSPORTER_1"/>
    <property type="match status" value="2"/>
</dbReference>
<evidence type="ECO:0000313" key="17">
    <source>
        <dbReference type="Proteomes" id="UP000325440"/>
    </source>
</evidence>
<dbReference type="SMART" id="SM00382">
    <property type="entry name" value="AAA"/>
    <property type="match status" value="2"/>
</dbReference>
<evidence type="ECO:0000313" key="16">
    <source>
        <dbReference type="EMBL" id="VVC43744.1"/>
    </source>
</evidence>
<keyword evidence="17" id="KW-1185">Reference proteome</keyword>
<keyword evidence="6" id="KW-0547">Nucleotide-binding</keyword>
<evidence type="ECO:0000256" key="12">
    <source>
        <dbReference type="SAM" id="MobiDB-lite"/>
    </source>
</evidence>
<dbReference type="InterPro" id="IPR011527">
    <property type="entry name" value="ABC1_TM_dom"/>
</dbReference>
<dbReference type="CDD" id="cd18603">
    <property type="entry name" value="ABC_6TM_MRP1_2_3_6_D2_like"/>
    <property type="match status" value="1"/>
</dbReference>
<feature type="transmembrane region" description="Helical" evidence="13">
    <location>
        <begin position="1108"/>
        <end position="1127"/>
    </location>
</feature>
<keyword evidence="5" id="KW-0677">Repeat</keyword>
<feature type="transmembrane region" description="Helical" evidence="13">
    <location>
        <begin position="69"/>
        <end position="93"/>
    </location>
</feature>
<feature type="transmembrane region" description="Helical" evidence="13">
    <location>
        <begin position="99"/>
        <end position="123"/>
    </location>
</feature>
<reference evidence="16 17" key="1">
    <citation type="submission" date="2019-08" db="EMBL/GenBank/DDBJ databases">
        <authorList>
            <person name="Alioto T."/>
            <person name="Alioto T."/>
            <person name="Gomez Garrido J."/>
        </authorList>
    </citation>
    <scope>NUCLEOTIDE SEQUENCE [LARGE SCALE GENOMIC DNA]</scope>
</reference>
<feature type="transmembrane region" description="Helical" evidence="13">
    <location>
        <begin position="952"/>
        <end position="977"/>
    </location>
</feature>
<evidence type="ECO:0000256" key="2">
    <source>
        <dbReference type="ARBA" id="ARBA00009726"/>
    </source>
</evidence>
<sequence length="1660" mass="187365">MELADFDKFCGSPFWDWSLSWNTTDPDITLCFEKTALIWTPCLFLWFFSPLEVYYLVHSKYRDIPWNWLNLAKLAGAALLCLLSMADIGYAIIQYSSGMPIYSVDFYTPLVKLITFGFVMVLISANRARGLRSSGLIFLFWLSLAFCGIIQYRSEIRFALSDKPLEKYQFISYMVYYPLVLIQFVLSFFADSDPRLSDYPSVEKPCPEMKASYPSRVLFSWFDTLAWTGYRRPLVTSDLWNMNYEDSSREVVPVFDKYWERSLIKAKLLDNAKASYIKHKSDGSIEVSPTEYTRITRDTKNQKEASILPALCKSFGRTFLFGTFLKVIEDCLVFVSPQVLKYMIAFVGNPNEPEWRGYFYVFLMMLTATLQTLILSQYFHRMYLVGMRVRTALTSAIYRKALRISNTARKTFTVGEIVNLMAVDAHRFVDLTTYLNMIWSAPFQIALAIYFLWQSLGPSVLAGLFVMIVLIPVNGIVAAKARNLQIKQMKNKDQRVKLMNEILSGIKVLKLYAWEPSFEQKVLDIRGKEIKVLRTAAYLNAATSFIWACAPFLVSLVTFGVYVLSDESHVLDAQTAFVSLSLFNILRFPLSMLPMFVSNVVQSSVSIKRINKFMNSEELDPDSVTHDSDEKDPLVIENGTFTWGESTEAPILKNINLRILPSQLVAVVGTVGSGKSSLVSAFLGEMDKVSGRVNTKGSVAYVPQQAWIQNTSLKDNILFGQSLSDRIYNKVIDACALRADFQMLPAGDKTEIGEKGINLSGGQKQRVSLARAVYKESDIYFLDDPLSAVDSHVGKHIFENVIGPTGLLRKKTRILVTHSVTYLREVDLIVVLKDGQISESGTYKELLDKKGDFADFLILHMQEQSAEKVDENEIDKLLEDAPADLKEKYVRQRSESNSTNSMQRQKSIDSEKVPPPSVSLDQQAKLIEVEKAETGSVKWEVYVHYLKSIGPFLCITTILLSIIFQGFSISSNIWLSVWSNDVSSRVNGTENVSKRDLYLSVYGLLGFGQVIATVTAAISLSLGTVKAAEKLYHLINARIFKNPISLFDTTPIGRILNRVAKDVDIIDITLPPILLSWNRCLIMCILNDTTYIYTIIKIIVFLWSFCKINFYCLCMNVCIFQLYLCNVKYKFNSIHLFDYIVYTYVSKGIQINIIWIFEFLADLCLCLGAWKASVMLHNYMTANIFRNPMRFFDATPTGRILSRFSSDVEVVDKLSQQLSDTVYCFMDVIGTLVVISYSTPIFTVVIVPIGILYYFIQRFYVATSRQLKRLESVSRSPIYSHFSETVTGATSIRAYGAEAKFITQSEQKVDFNQTCYYPSTVANRWLAVRLETIGNFIIFFASVFSVLGRSTLSPGIVGLSISYALQITQTLNWLVRMTSEVETNIVAVERIKEYGETPQEAPWDIPSTRPSKEWPTSGEVQFKNLKVRYREGLDLALKGLDIFVEGGKKVGIVGRTGAGKSSLTLSLFRIVEAAEGTIFVDGVDISKIGLHTLRSRLTIIPQDPVLFSGTIRMNLDPTNTNTDSQLWNALKLAHLKTHIKGLTGGLDHEVSEGGDNLSVGQRQLVCLARALLRKTKLLVLDEATAAIDLETDDLIQTTIRSEFKDCTVLTIAHRLNTIMDSDKVIVLDNGLMIEYDSPTNLLQEKSSVFYLMAKDAGLAQ</sequence>
<feature type="transmembrane region" description="Helical" evidence="13">
    <location>
        <begin position="357"/>
        <end position="379"/>
    </location>
</feature>
<dbReference type="SUPFAM" id="SSF90123">
    <property type="entry name" value="ABC transporter transmembrane region"/>
    <property type="match status" value="3"/>
</dbReference>
<dbReference type="Pfam" id="PF00664">
    <property type="entry name" value="ABC_membrane"/>
    <property type="match status" value="3"/>
</dbReference>
<dbReference type="GO" id="GO:0005524">
    <property type="term" value="F:ATP binding"/>
    <property type="evidence" value="ECO:0007669"/>
    <property type="project" value="UniProtKB-KW"/>
</dbReference>
<keyword evidence="9 13" id="KW-0472">Membrane</keyword>
<dbReference type="OrthoDB" id="6603898at2759"/>
<dbReference type="InterPro" id="IPR003439">
    <property type="entry name" value="ABC_transporter-like_ATP-bd"/>
</dbReference>
<feature type="transmembrane region" description="Helical" evidence="13">
    <location>
        <begin position="1333"/>
        <end position="1352"/>
    </location>
</feature>
<feature type="domain" description="ABC transmembrane type-1" evidence="15">
    <location>
        <begin position="955"/>
        <end position="1086"/>
    </location>
</feature>
<dbReference type="CDD" id="cd03250">
    <property type="entry name" value="ABCC_MRP_domain1"/>
    <property type="match status" value="1"/>
</dbReference>
<gene>
    <name evidence="16" type="ORF">CINCED_3A019450</name>
</gene>
<dbReference type="PROSITE" id="PS50893">
    <property type="entry name" value="ABC_TRANSPORTER_2"/>
    <property type="match status" value="2"/>
</dbReference>
<dbReference type="InterPro" id="IPR003593">
    <property type="entry name" value="AAA+_ATPase"/>
</dbReference>
<evidence type="ECO:0000256" key="13">
    <source>
        <dbReference type="SAM" id="Phobius"/>
    </source>
</evidence>
<feature type="domain" description="ABC transporter" evidence="14">
    <location>
        <begin position="1420"/>
        <end position="1654"/>
    </location>
</feature>
<dbReference type="EMBL" id="CABPRJ010002371">
    <property type="protein sequence ID" value="VVC43744.1"/>
    <property type="molecule type" value="Genomic_DNA"/>
</dbReference>
<evidence type="ECO:0000259" key="14">
    <source>
        <dbReference type="PROSITE" id="PS50893"/>
    </source>
</evidence>
<dbReference type="InterPro" id="IPR027417">
    <property type="entry name" value="P-loop_NTPase"/>
</dbReference>
<dbReference type="InterPro" id="IPR036640">
    <property type="entry name" value="ABC1_TM_sf"/>
</dbReference>
<feature type="transmembrane region" description="Helical" evidence="13">
    <location>
        <begin position="459"/>
        <end position="479"/>
    </location>
</feature>
<accession>A0A5E4NMI8</accession>
<dbReference type="PANTHER" id="PTHR24223">
    <property type="entry name" value="ATP-BINDING CASSETTE SUB-FAMILY C"/>
    <property type="match status" value="1"/>
</dbReference>
<dbReference type="Gene3D" id="3.40.50.300">
    <property type="entry name" value="P-loop containing nucleotide triphosphate hydrolases"/>
    <property type="match status" value="2"/>
</dbReference>
<dbReference type="EC" id="7.6.2.3" evidence="10"/>
<evidence type="ECO:0000256" key="6">
    <source>
        <dbReference type="ARBA" id="ARBA00022741"/>
    </source>
</evidence>
<dbReference type="FunFam" id="1.20.1560.10:FF:000001">
    <property type="entry name" value="ATP-binding cassette subfamily C member 1"/>
    <property type="match status" value="1"/>
</dbReference>
<feature type="domain" description="ABC transporter" evidence="14">
    <location>
        <begin position="634"/>
        <end position="859"/>
    </location>
</feature>
<feature type="transmembrane region" description="Helical" evidence="13">
    <location>
        <begin position="135"/>
        <end position="153"/>
    </location>
</feature>
<evidence type="ECO:0000256" key="1">
    <source>
        <dbReference type="ARBA" id="ARBA00004128"/>
    </source>
</evidence>
<dbReference type="PROSITE" id="PS50929">
    <property type="entry name" value="ABC_TM1F"/>
    <property type="match status" value="3"/>
</dbReference>
<dbReference type="Proteomes" id="UP000325440">
    <property type="component" value="Unassembled WGS sequence"/>
</dbReference>
<dbReference type="CDD" id="cd18595">
    <property type="entry name" value="ABC_6TM_MRP1_2_3_6_D1_like"/>
    <property type="match status" value="1"/>
</dbReference>
<feature type="domain" description="ABC transmembrane type-1" evidence="15">
    <location>
        <begin position="320"/>
        <end position="602"/>
    </location>
</feature>
<evidence type="ECO:0000256" key="8">
    <source>
        <dbReference type="ARBA" id="ARBA00022989"/>
    </source>
</evidence>
<name>A0A5E4NMI8_9HEMI</name>